<name>A0ABQ7ZBQ1_BRANA</name>
<feature type="non-terminal residue" evidence="2">
    <location>
        <position position="1"/>
    </location>
</feature>
<evidence type="ECO:0000313" key="2">
    <source>
        <dbReference type="EMBL" id="KAH0877506.1"/>
    </source>
</evidence>
<evidence type="ECO:0000313" key="3">
    <source>
        <dbReference type="Proteomes" id="UP000824890"/>
    </source>
</evidence>
<feature type="region of interest" description="Disordered" evidence="1">
    <location>
        <begin position="73"/>
        <end position="129"/>
    </location>
</feature>
<comment type="caution">
    <text evidence="2">The sequence shown here is derived from an EMBL/GenBank/DDBJ whole genome shotgun (WGS) entry which is preliminary data.</text>
</comment>
<keyword evidence="3" id="KW-1185">Reference proteome</keyword>
<evidence type="ECO:0000256" key="1">
    <source>
        <dbReference type="SAM" id="MobiDB-lite"/>
    </source>
</evidence>
<dbReference type="Proteomes" id="UP000824890">
    <property type="component" value="Unassembled WGS sequence"/>
</dbReference>
<accession>A0ABQ7ZBQ1</accession>
<reference evidence="2 3" key="1">
    <citation type="submission" date="2021-05" db="EMBL/GenBank/DDBJ databases">
        <title>Genome Assembly of Synthetic Allotetraploid Brassica napus Reveals Homoeologous Exchanges between Subgenomes.</title>
        <authorList>
            <person name="Davis J.T."/>
        </authorList>
    </citation>
    <scope>NUCLEOTIDE SEQUENCE [LARGE SCALE GENOMIC DNA]</scope>
    <source>
        <strain evidence="3">cv. Da-Ae</strain>
        <tissue evidence="2">Seedling</tissue>
    </source>
</reference>
<organism evidence="2 3">
    <name type="scientific">Brassica napus</name>
    <name type="common">Rape</name>
    <dbReference type="NCBI Taxonomy" id="3708"/>
    <lineage>
        <taxon>Eukaryota</taxon>
        <taxon>Viridiplantae</taxon>
        <taxon>Streptophyta</taxon>
        <taxon>Embryophyta</taxon>
        <taxon>Tracheophyta</taxon>
        <taxon>Spermatophyta</taxon>
        <taxon>Magnoliopsida</taxon>
        <taxon>eudicotyledons</taxon>
        <taxon>Gunneridae</taxon>
        <taxon>Pentapetalae</taxon>
        <taxon>rosids</taxon>
        <taxon>malvids</taxon>
        <taxon>Brassicales</taxon>
        <taxon>Brassicaceae</taxon>
        <taxon>Brassiceae</taxon>
        <taxon>Brassica</taxon>
    </lineage>
</organism>
<dbReference type="EMBL" id="JAGKQM010000015">
    <property type="protein sequence ID" value="KAH0877506.1"/>
    <property type="molecule type" value="Genomic_DNA"/>
</dbReference>
<proteinExistence type="predicted"/>
<gene>
    <name evidence="2" type="ORF">HID58_064900</name>
</gene>
<protein>
    <submittedName>
        <fullName evidence="2">Uncharacterized protein</fullName>
    </submittedName>
</protein>
<sequence length="129" mass="15009">PLGRLRMINNNSCTEYGRIPLKENNSCTEYGRIPRYAFPSRSWPYHSVPDGQRVPRRDIDAAYRSAPQLNLRHALEQEEEGSAEQESVRRMRLVYDQSSEDDHPESFFRQTSPMPNLYISGRTPPNPRT</sequence>